<dbReference type="InterPro" id="IPR005467">
    <property type="entry name" value="His_kinase_dom"/>
</dbReference>
<dbReference type="EC" id="2.7.13.3" evidence="2"/>
<dbReference type="PROSITE" id="PS50109">
    <property type="entry name" value="HIS_KIN"/>
    <property type="match status" value="1"/>
</dbReference>
<evidence type="ECO:0000259" key="7">
    <source>
        <dbReference type="PROSITE" id="PS50109"/>
    </source>
</evidence>
<dbReference type="Gene3D" id="3.30.450.20">
    <property type="entry name" value="PAS domain"/>
    <property type="match status" value="1"/>
</dbReference>
<dbReference type="InterPro" id="IPR000014">
    <property type="entry name" value="PAS"/>
</dbReference>
<dbReference type="PANTHER" id="PTHR43547">
    <property type="entry name" value="TWO-COMPONENT HISTIDINE KINASE"/>
    <property type="match status" value="1"/>
</dbReference>
<gene>
    <name evidence="8" type="ORF">EYB53_021405</name>
</gene>
<dbReference type="NCBIfam" id="TIGR00229">
    <property type="entry name" value="sensory_box"/>
    <property type="match status" value="1"/>
</dbReference>
<accession>A0ABS4DFT7</accession>
<proteinExistence type="predicted"/>
<dbReference type="Pfam" id="PF02518">
    <property type="entry name" value="HATPase_c"/>
    <property type="match status" value="1"/>
</dbReference>
<dbReference type="InterPro" id="IPR003594">
    <property type="entry name" value="HATPase_dom"/>
</dbReference>
<reference evidence="8 9" key="1">
    <citation type="submission" date="2021-03" db="EMBL/GenBank/DDBJ databases">
        <authorList>
            <person name="Grouzdev D.S."/>
        </authorList>
    </citation>
    <scope>NUCLEOTIDE SEQUENCE [LARGE SCALE GENOMIC DNA]</scope>
    <source>
        <strain evidence="8 9">M50-1</strain>
    </source>
</reference>
<organism evidence="8 9">
    <name type="scientific">Candidatus Chloroploca mongolica</name>
    <dbReference type="NCBI Taxonomy" id="2528176"/>
    <lineage>
        <taxon>Bacteria</taxon>
        <taxon>Bacillati</taxon>
        <taxon>Chloroflexota</taxon>
        <taxon>Chloroflexia</taxon>
        <taxon>Chloroflexales</taxon>
        <taxon>Chloroflexineae</taxon>
        <taxon>Oscillochloridaceae</taxon>
        <taxon>Candidatus Chloroploca</taxon>
    </lineage>
</organism>
<dbReference type="InterPro" id="IPR003661">
    <property type="entry name" value="HisK_dim/P_dom"/>
</dbReference>
<dbReference type="Pfam" id="PF08447">
    <property type="entry name" value="PAS_3"/>
    <property type="match status" value="1"/>
</dbReference>
<dbReference type="Gene3D" id="3.30.565.10">
    <property type="entry name" value="Histidine kinase-like ATPase, C-terminal domain"/>
    <property type="match status" value="1"/>
</dbReference>
<dbReference type="InterPro" id="IPR036097">
    <property type="entry name" value="HisK_dim/P_sf"/>
</dbReference>
<name>A0ABS4DFT7_9CHLR</name>
<evidence type="ECO:0000256" key="1">
    <source>
        <dbReference type="ARBA" id="ARBA00000085"/>
    </source>
</evidence>
<keyword evidence="4 8" id="KW-0418">Kinase</keyword>
<keyword evidence="9" id="KW-1185">Reference proteome</keyword>
<dbReference type="SMART" id="SM00388">
    <property type="entry name" value="HisKA"/>
    <property type="match status" value="1"/>
</dbReference>
<dbReference type="PRINTS" id="PR00344">
    <property type="entry name" value="BCTRLSENSOR"/>
</dbReference>
<dbReference type="GO" id="GO:0016301">
    <property type="term" value="F:kinase activity"/>
    <property type="evidence" value="ECO:0007669"/>
    <property type="project" value="UniProtKB-KW"/>
</dbReference>
<keyword evidence="4 8" id="KW-0808">Transferase</keyword>
<dbReference type="Proteomes" id="UP001193081">
    <property type="component" value="Unassembled WGS sequence"/>
</dbReference>
<dbReference type="SUPFAM" id="SSF47384">
    <property type="entry name" value="Homodimeric domain of signal transducing histidine kinase"/>
    <property type="match status" value="1"/>
</dbReference>
<feature type="domain" description="Histidine kinase" evidence="7">
    <location>
        <begin position="181"/>
        <end position="400"/>
    </location>
</feature>
<dbReference type="InterPro" id="IPR035965">
    <property type="entry name" value="PAS-like_dom_sf"/>
</dbReference>
<evidence type="ECO:0000256" key="6">
    <source>
        <dbReference type="SAM" id="MobiDB-lite"/>
    </source>
</evidence>
<evidence type="ECO:0000313" key="8">
    <source>
        <dbReference type="EMBL" id="MBP1468282.1"/>
    </source>
</evidence>
<dbReference type="SMART" id="SM00091">
    <property type="entry name" value="PAS"/>
    <property type="match status" value="1"/>
</dbReference>
<evidence type="ECO:0000256" key="3">
    <source>
        <dbReference type="ARBA" id="ARBA00022553"/>
    </source>
</evidence>
<evidence type="ECO:0000313" key="9">
    <source>
        <dbReference type="Proteomes" id="UP001193081"/>
    </source>
</evidence>
<dbReference type="SUPFAM" id="SSF55874">
    <property type="entry name" value="ATPase domain of HSP90 chaperone/DNA topoisomerase II/histidine kinase"/>
    <property type="match status" value="1"/>
</dbReference>
<keyword evidence="3" id="KW-0597">Phosphoprotein</keyword>
<dbReference type="InterPro" id="IPR004358">
    <property type="entry name" value="Sig_transdc_His_kin-like_C"/>
</dbReference>
<sequence length="407" mass="45021">MIEKTGVSRTNGHSKQHIPPTSIDMHAANTTNGVAQGAELSADHQLLAVIPALVFTSQPNGSWSYVSPRFCTYTGKPAEALTDLGWAELAHPEERTTTLQQWQAAIRHGAPFQIEHRLCGVDGMYHWFRSQCTPQLDAMGKLIGWTGIAVPIDSEHQLVGEQMLRQKAEQARDERDCMLAFIAHELRSPLTVLLGQSTLLQRRLNNHEGVDPDVRRMAEILVKETIHLKDLINTLLEATQLDYGEFQLCKTTLDLGALVERVVQSFAPTLSSHTLWLHSDASPLWIKGDALRLEQVLHNLIENAVKYSPGGGEIVIRTLLHEGQVQIDVCDSGIGIPAQVQPYLFQRFFRVKADDRRVASGLGLGLYLCKAIVDLHGGSISVQSVEGEGCTVTLLLSRLLVEHARHV</sequence>
<dbReference type="PANTHER" id="PTHR43547:SF2">
    <property type="entry name" value="HYBRID SIGNAL TRANSDUCTION HISTIDINE KINASE C"/>
    <property type="match status" value="1"/>
</dbReference>
<comment type="caution">
    <text evidence="8">The sequence shown here is derived from an EMBL/GenBank/DDBJ whole genome shotgun (WGS) entry which is preliminary data.</text>
</comment>
<dbReference type="Pfam" id="PF00512">
    <property type="entry name" value="HisKA"/>
    <property type="match status" value="1"/>
</dbReference>
<evidence type="ECO:0000256" key="4">
    <source>
        <dbReference type="ARBA" id="ARBA00022777"/>
    </source>
</evidence>
<dbReference type="CDD" id="cd00075">
    <property type="entry name" value="HATPase"/>
    <property type="match status" value="1"/>
</dbReference>
<evidence type="ECO:0000256" key="5">
    <source>
        <dbReference type="ARBA" id="ARBA00023012"/>
    </source>
</evidence>
<comment type="catalytic activity">
    <reaction evidence="1">
        <text>ATP + protein L-histidine = ADP + protein N-phospho-L-histidine.</text>
        <dbReference type="EC" id="2.7.13.3"/>
    </reaction>
</comment>
<feature type="region of interest" description="Disordered" evidence="6">
    <location>
        <begin position="1"/>
        <end position="27"/>
    </location>
</feature>
<dbReference type="CDD" id="cd00082">
    <property type="entry name" value="HisKA"/>
    <property type="match status" value="1"/>
</dbReference>
<dbReference type="InterPro" id="IPR013655">
    <property type="entry name" value="PAS_fold_3"/>
</dbReference>
<dbReference type="CDD" id="cd00130">
    <property type="entry name" value="PAS"/>
    <property type="match status" value="1"/>
</dbReference>
<dbReference type="EMBL" id="SIJK02000063">
    <property type="protein sequence ID" value="MBP1468282.1"/>
    <property type="molecule type" value="Genomic_DNA"/>
</dbReference>
<dbReference type="SUPFAM" id="SSF55785">
    <property type="entry name" value="PYP-like sensor domain (PAS domain)"/>
    <property type="match status" value="1"/>
</dbReference>
<dbReference type="Gene3D" id="1.10.287.130">
    <property type="match status" value="1"/>
</dbReference>
<evidence type="ECO:0000256" key="2">
    <source>
        <dbReference type="ARBA" id="ARBA00012438"/>
    </source>
</evidence>
<protein>
    <recommendedName>
        <fullName evidence="2">histidine kinase</fullName>
        <ecNumber evidence="2">2.7.13.3</ecNumber>
    </recommendedName>
</protein>
<dbReference type="SMART" id="SM00387">
    <property type="entry name" value="HATPase_c"/>
    <property type="match status" value="1"/>
</dbReference>
<dbReference type="RefSeq" id="WP_135480878.1">
    <property type="nucleotide sequence ID" value="NZ_SIJK02000063.1"/>
</dbReference>
<dbReference type="InterPro" id="IPR036890">
    <property type="entry name" value="HATPase_C_sf"/>
</dbReference>
<keyword evidence="5" id="KW-0902">Two-component regulatory system</keyword>